<protein>
    <recommendedName>
        <fullName evidence="1">protein S-acyltransferase</fullName>
        <ecNumber evidence="1">2.3.1.225</ecNumber>
    </recommendedName>
</protein>
<gene>
    <name evidence="5" type="ORF">K435DRAFT_637540</name>
</gene>
<feature type="non-terminal residue" evidence="5">
    <location>
        <position position="84"/>
    </location>
</feature>
<dbReference type="PROSITE" id="PS50088">
    <property type="entry name" value="ANK_REPEAT"/>
    <property type="match status" value="1"/>
</dbReference>
<keyword evidence="6" id="KW-1185">Reference proteome</keyword>
<dbReference type="InterPro" id="IPR036770">
    <property type="entry name" value="Ankyrin_rpt-contain_sf"/>
</dbReference>
<evidence type="ECO:0000256" key="2">
    <source>
        <dbReference type="ARBA" id="ARBA00022737"/>
    </source>
</evidence>
<dbReference type="SUPFAM" id="SSF48403">
    <property type="entry name" value="Ankyrin repeat"/>
    <property type="match status" value="1"/>
</dbReference>
<feature type="non-terminal residue" evidence="5">
    <location>
        <position position="1"/>
    </location>
</feature>
<evidence type="ECO:0000313" key="6">
    <source>
        <dbReference type="Proteomes" id="UP000297245"/>
    </source>
</evidence>
<dbReference type="InterPro" id="IPR002110">
    <property type="entry name" value="Ankyrin_rpt"/>
</dbReference>
<dbReference type="Gene3D" id="1.25.40.20">
    <property type="entry name" value="Ankyrin repeat-containing domain"/>
    <property type="match status" value="1"/>
</dbReference>
<evidence type="ECO:0000256" key="4">
    <source>
        <dbReference type="PROSITE-ProRule" id="PRU00023"/>
    </source>
</evidence>
<name>A0A4S8MNA5_DENBC</name>
<dbReference type="AlphaFoldDB" id="A0A4S8MNA5"/>
<dbReference type="EC" id="2.3.1.225" evidence="1"/>
<evidence type="ECO:0000256" key="1">
    <source>
        <dbReference type="ARBA" id="ARBA00012210"/>
    </source>
</evidence>
<evidence type="ECO:0000313" key="5">
    <source>
        <dbReference type="EMBL" id="THV04385.1"/>
    </source>
</evidence>
<accession>A0A4S8MNA5</accession>
<dbReference type="OrthoDB" id="6781668at2759"/>
<reference evidence="5 6" key="1">
    <citation type="journal article" date="2019" name="Nat. Ecol. Evol.">
        <title>Megaphylogeny resolves global patterns of mushroom evolution.</title>
        <authorList>
            <person name="Varga T."/>
            <person name="Krizsan K."/>
            <person name="Foldi C."/>
            <person name="Dima B."/>
            <person name="Sanchez-Garcia M."/>
            <person name="Sanchez-Ramirez S."/>
            <person name="Szollosi G.J."/>
            <person name="Szarkandi J.G."/>
            <person name="Papp V."/>
            <person name="Albert L."/>
            <person name="Andreopoulos W."/>
            <person name="Angelini C."/>
            <person name="Antonin V."/>
            <person name="Barry K.W."/>
            <person name="Bougher N.L."/>
            <person name="Buchanan P."/>
            <person name="Buyck B."/>
            <person name="Bense V."/>
            <person name="Catcheside P."/>
            <person name="Chovatia M."/>
            <person name="Cooper J."/>
            <person name="Damon W."/>
            <person name="Desjardin D."/>
            <person name="Finy P."/>
            <person name="Geml J."/>
            <person name="Haridas S."/>
            <person name="Hughes K."/>
            <person name="Justo A."/>
            <person name="Karasinski D."/>
            <person name="Kautmanova I."/>
            <person name="Kiss B."/>
            <person name="Kocsube S."/>
            <person name="Kotiranta H."/>
            <person name="LaButti K.M."/>
            <person name="Lechner B.E."/>
            <person name="Liimatainen K."/>
            <person name="Lipzen A."/>
            <person name="Lukacs Z."/>
            <person name="Mihaltcheva S."/>
            <person name="Morgado L.N."/>
            <person name="Niskanen T."/>
            <person name="Noordeloos M.E."/>
            <person name="Ohm R.A."/>
            <person name="Ortiz-Santana B."/>
            <person name="Ovrebo C."/>
            <person name="Racz N."/>
            <person name="Riley R."/>
            <person name="Savchenko A."/>
            <person name="Shiryaev A."/>
            <person name="Soop K."/>
            <person name="Spirin V."/>
            <person name="Szebenyi C."/>
            <person name="Tomsovsky M."/>
            <person name="Tulloss R.E."/>
            <person name="Uehling J."/>
            <person name="Grigoriev I.V."/>
            <person name="Vagvolgyi C."/>
            <person name="Papp T."/>
            <person name="Martin F.M."/>
            <person name="Miettinen O."/>
            <person name="Hibbett D.S."/>
            <person name="Nagy L.G."/>
        </authorList>
    </citation>
    <scope>NUCLEOTIDE SEQUENCE [LARGE SCALE GENOMIC DNA]</scope>
    <source>
        <strain evidence="5 6">CBS 962.96</strain>
    </source>
</reference>
<dbReference type="Proteomes" id="UP000297245">
    <property type="component" value="Unassembled WGS sequence"/>
</dbReference>
<feature type="repeat" description="ANK" evidence="4">
    <location>
        <begin position="6"/>
        <end position="35"/>
    </location>
</feature>
<evidence type="ECO:0000256" key="3">
    <source>
        <dbReference type="ARBA" id="ARBA00023043"/>
    </source>
</evidence>
<dbReference type="EMBL" id="ML179056">
    <property type="protein sequence ID" value="THV04385.1"/>
    <property type="molecule type" value="Genomic_DNA"/>
</dbReference>
<sequence>GDLVATPIQWAARNGYLYIIQLLIAHNASSTITDSQGYNTLHLDTHSSSIMPLLYLLHQLINVDSRDARGHMSLMWAAYQGDAL</sequence>
<dbReference type="GO" id="GO:0019706">
    <property type="term" value="F:protein-cysteine S-palmitoyltransferase activity"/>
    <property type="evidence" value="ECO:0007669"/>
    <property type="project" value="UniProtKB-EC"/>
</dbReference>
<keyword evidence="2" id="KW-0677">Repeat</keyword>
<organism evidence="5 6">
    <name type="scientific">Dendrothele bispora (strain CBS 962.96)</name>
    <dbReference type="NCBI Taxonomy" id="1314807"/>
    <lineage>
        <taxon>Eukaryota</taxon>
        <taxon>Fungi</taxon>
        <taxon>Dikarya</taxon>
        <taxon>Basidiomycota</taxon>
        <taxon>Agaricomycotina</taxon>
        <taxon>Agaricomycetes</taxon>
        <taxon>Agaricomycetidae</taxon>
        <taxon>Agaricales</taxon>
        <taxon>Agaricales incertae sedis</taxon>
        <taxon>Dendrothele</taxon>
    </lineage>
</organism>
<keyword evidence="3 4" id="KW-0040">ANK repeat</keyword>
<dbReference type="PANTHER" id="PTHR24161:SF85">
    <property type="entry name" value="PALMITOYLTRANSFERASE HIP14"/>
    <property type="match status" value="1"/>
</dbReference>
<dbReference type="Pfam" id="PF00023">
    <property type="entry name" value="Ank"/>
    <property type="match status" value="1"/>
</dbReference>
<proteinExistence type="predicted"/>
<dbReference type="PANTHER" id="PTHR24161">
    <property type="entry name" value="ANK_REP_REGION DOMAIN-CONTAINING PROTEIN-RELATED"/>
    <property type="match status" value="1"/>
</dbReference>